<keyword evidence="1" id="KW-0539">Nucleus</keyword>
<dbReference type="InterPro" id="IPR038564">
    <property type="entry name" value="Maf1_sf"/>
</dbReference>
<reference evidence="2" key="1">
    <citation type="submission" date="2016-03" db="EMBL/GenBank/DDBJ databases">
        <title>Mechanisms controlling the formation of the plant cell surface in tip-growing cells are functionally conserved among land plants.</title>
        <authorList>
            <person name="Honkanen S."/>
            <person name="Jones V.A."/>
            <person name="Morieri G."/>
            <person name="Champion C."/>
            <person name="Hetherington A.J."/>
            <person name="Kelly S."/>
            <person name="Saint-Marcoux D."/>
            <person name="Proust H."/>
            <person name="Prescott H."/>
            <person name="Dolan L."/>
        </authorList>
    </citation>
    <scope>NUCLEOTIDE SEQUENCE [LARGE SCALE GENOMIC DNA]</scope>
    <source>
        <tissue evidence="2">Whole gametophyte</tissue>
    </source>
</reference>
<comment type="caution">
    <text evidence="2">The sequence shown here is derived from an EMBL/GenBank/DDBJ whole genome shotgun (WGS) entry which is preliminary data.</text>
</comment>
<keyword evidence="1" id="KW-0805">Transcription regulation</keyword>
<keyword evidence="1" id="KW-0804">Transcription</keyword>
<dbReference type="PANTHER" id="PTHR22504:SF0">
    <property type="entry name" value="REPRESSOR OF RNA POLYMERASE III TRANSCRIPTION MAF1 HOMOLOG"/>
    <property type="match status" value="1"/>
</dbReference>
<keyword evidence="1" id="KW-0678">Repressor</keyword>
<dbReference type="GO" id="GO:0000994">
    <property type="term" value="F:RNA polymerase III core binding"/>
    <property type="evidence" value="ECO:0007669"/>
    <property type="project" value="TreeGrafter"/>
</dbReference>
<comment type="similarity">
    <text evidence="1">Belongs to the MAF1 family.</text>
</comment>
<evidence type="ECO:0000256" key="1">
    <source>
        <dbReference type="PIRNR" id="PIRNR037240"/>
    </source>
</evidence>
<comment type="subcellular location">
    <subcellularLocation>
        <location evidence="1">Nucleus</location>
    </subcellularLocation>
</comment>
<dbReference type="EMBL" id="LVLJ01000057">
    <property type="protein sequence ID" value="OAE35818.1"/>
    <property type="molecule type" value="Genomic_DNA"/>
</dbReference>
<keyword evidence="3" id="KW-1185">Reference proteome</keyword>
<dbReference type="GO" id="GO:0005634">
    <property type="term" value="C:nucleus"/>
    <property type="evidence" value="ECO:0007669"/>
    <property type="project" value="UniProtKB-SubCell"/>
</dbReference>
<protein>
    <recommendedName>
        <fullName evidence="1">Repressor of RNA polymerase III transcription</fullName>
    </recommendedName>
</protein>
<sequence>MKFLEYTPLARVNAFLSNVNLGDCHIQGALEAYSCKLAGMDKKLSRSLEQEVLDSLHFSSSLSTSPVGPLSSTASRRTLIYLILTLNHMFPDYNFRKWCQGLTGGRKPLLLSELRVQISPFPFPSEVLITKRVMLLCVNSCVVLTLSPADMLLLLVSETVWATEVGEETSLMDCLWSAVGEVMDLADCDVYTCVPDFEGDPFADRGCIWSFNYFFYNKKLKRILCFSCRCLSKMSLDQGSDEDVSEEEYEFIEGMDLED</sequence>
<evidence type="ECO:0000313" key="2">
    <source>
        <dbReference type="EMBL" id="OAE35818.1"/>
    </source>
</evidence>
<organism evidence="2 3">
    <name type="scientific">Marchantia polymorpha subsp. ruderalis</name>
    <dbReference type="NCBI Taxonomy" id="1480154"/>
    <lineage>
        <taxon>Eukaryota</taxon>
        <taxon>Viridiplantae</taxon>
        <taxon>Streptophyta</taxon>
        <taxon>Embryophyta</taxon>
        <taxon>Marchantiophyta</taxon>
        <taxon>Marchantiopsida</taxon>
        <taxon>Marchantiidae</taxon>
        <taxon>Marchantiales</taxon>
        <taxon>Marchantiaceae</taxon>
        <taxon>Marchantia</taxon>
    </lineage>
</organism>
<dbReference type="Gene3D" id="3.40.1000.50">
    <property type="entry name" value="Repressor of RNA polymerase III transcription Maf1"/>
    <property type="match status" value="1"/>
</dbReference>
<evidence type="ECO:0000313" key="3">
    <source>
        <dbReference type="Proteomes" id="UP000077202"/>
    </source>
</evidence>
<dbReference type="Pfam" id="PF09174">
    <property type="entry name" value="Maf1"/>
    <property type="match status" value="2"/>
</dbReference>
<proteinExistence type="inferred from homology"/>
<gene>
    <name evidence="2" type="ORF">AXG93_4225s1210</name>
</gene>
<dbReference type="PANTHER" id="PTHR22504">
    <property type="entry name" value="REPRESSOR OF RNA POLYMERASE III TRANSCRIPTION MAF1"/>
    <property type="match status" value="1"/>
</dbReference>
<dbReference type="PIRSF" id="PIRSF037240">
    <property type="entry name" value="RNA_polIII_Trep_MAF1"/>
    <property type="match status" value="1"/>
</dbReference>
<dbReference type="AlphaFoldDB" id="A0A176WRR3"/>
<dbReference type="GO" id="GO:0016480">
    <property type="term" value="P:negative regulation of transcription by RNA polymerase III"/>
    <property type="evidence" value="ECO:0007669"/>
    <property type="project" value="UniProtKB-UniRule"/>
</dbReference>
<accession>A0A176WRR3</accession>
<dbReference type="InterPro" id="IPR015257">
    <property type="entry name" value="Maf1"/>
</dbReference>
<dbReference type="Proteomes" id="UP000077202">
    <property type="component" value="Unassembled WGS sequence"/>
</dbReference>
<name>A0A176WRR3_MARPO</name>